<organism evidence="1 2">
    <name type="scientific">Escherichia coli</name>
    <dbReference type="NCBI Taxonomy" id="562"/>
    <lineage>
        <taxon>Bacteria</taxon>
        <taxon>Pseudomonadati</taxon>
        <taxon>Pseudomonadota</taxon>
        <taxon>Gammaproteobacteria</taxon>
        <taxon>Enterobacterales</taxon>
        <taxon>Enterobacteriaceae</taxon>
        <taxon>Escherichia</taxon>
    </lineage>
</organism>
<comment type="caution">
    <text evidence="1">The sequence shown here is derived from an EMBL/GenBank/DDBJ whole genome shotgun (WGS) entry which is preliminary data.</text>
</comment>
<proteinExistence type="predicted"/>
<evidence type="ECO:0000313" key="1">
    <source>
        <dbReference type="EMBL" id="MQK27704.1"/>
    </source>
</evidence>
<gene>
    <name evidence="1" type="ORF">EIZ93_26490</name>
</gene>
<dbReference type="EMBL" id="RYCF01000277">
    <property type="protein sequence ID" value="MQK27704.1"/>
    <property type="molecule type" value="Genomic_DNA"/>
</dbReference>
<sequence>MNQQLHRALSRYALTFQGNILSVNCQCRMLTRVRRTHSTSPVENSL</sequence>
<reference evidence="1 2" key="1">
    <citation type="journal article" date="2019" name="Environ. Health Perspect.">
        <title>Inter-host Transmission of Carbapenemase-Producing Escherichia coli among Humans and Backyard Animals.</title>
        <authorList>
            <person name="Li J."/>
            <person name="Bi Z."/>
            <person name="Ma S."/>
            <person name="Chen B."/>
            <person name="Cai C."/>
            <person name="He J."/>
            <person name="Schwarz S."/>
            <person name="Sun C."/>
            <person name="Zhou Y."/>
            <person name="Yin J."/>
            <person name="Hulth A."/>
            <person name="Wang Y."/>
            <person name="Shen Z."/>
            <person name="Wang S."/>
            <person name="Wu C."/>
            <person name="Nilsson L.E."/>
            <person name="Walsh T.R."/>
            <person name="Borjesson S."/>
            <person name="Shen J."/>
            <person name="Sun Q."/>
            <person name="Wang Y."/>
        </authorList>
    </citation>
    <scope>NUCLEOTIDE SEQUENCE [LARGE SCALE GENOMIC DNA]</scope>
    <source>
        <strain evidence="1 2">A016f</strain>
    </source>
</reference>
<evidence type="ECO:0000313" key="2">
    <source>
        <dbReference type="Proteomes" id="UP000359125"/>
    </source>
</evidence>
<feature type="non-terminal residue" evidence="1">
    <location>
        <position position="46"/>
    </location>
</feature>
<dbReference type="Proteomes" id="UP000359125">
    <property type="component" value="Unassembled WGS sequence"/>
</dbReference>
<name>A0A5P0JGK4_ECOLX</name>
<dbReference type="AlphaFoldDB" id="A0A5P0JGK4"/>
<accession>A0A5P0JGK4</accession>
<protein>
    <submittedName>
        <fullName evidence="1">Uncharacterized protein</fullName>
    </submittedName>
</protein>